<reference evidence="3" key="2">
    <citation type="submission" date="2025-08" db="UniProtKB">
        <authorList>
            <consortium name="RefSeq"/>
        </authorList>
    </citation>
    <scope>IDENTIFICATION</scope>
    <source>
        <tissue evidence="3">Leaves</tissue>
    </source>
</reference>
<dbReference type="GeneID" id="113694938"/>
<evidence type="ECO:0000256" key="1">
    <source>
        <dbReference type="SAM" id="MobiDB-lite"/>
    </source>
</evidence>
<evidence type="ECO:0000313" key="2">
    <source>
        <dbReference type="Proteomes" id="UP001652660"/>
    </source>
</evidence>
<reference evidence="2" key="1">
    <citation type="journal article" date="2025" name="Foods">
        <title>Unveiling the Microbial Signatures of Arabica Coffee Cherries: Insights into Ripeness Specific Diversity, Functional Traits, and Implications for Quality and Safety.</title>
        <authorList>
            <consortium name="RefSeq"/>
            <person name="Tenea G.N."/>
            <person name="Cifuentes V."/>
            <person name="Reyes P."/>
            <person name="Cevallos-Vallejos M."/>
        </authorList>
    </citation>
    <scope>NUCLEOTIDE SEQUENCE [LARGE SCALE GENOMIC DNA]</scope>
</reference>
<keyword evidence="2" id="KW-1185">Reference proteome</keyword>
<dbReference type="OrthoDB" id="1080856at2759"/>
<dbReference type="PANTHER" id="PTHR36811:SF2">
    <property type="entry name" value="OS08G0444440 PROTEIN"/>
    <property type="match status" value="1"/>
</dbReference>
<evidence type="ECO:0000313" key="3">
    <source>
        <dbReference type="RefSeq" id="XP_027069657.2"/>
    </source>
</evidence>
<feature type="region of interest" description="Disordered" evidence="1">
    <location>
        <begin position="196"/>
        <end position="224"/>
    </location>
</feature>
<organism evidence="2 3">
    <name type="scientific">Coffea arabica</name>
    <name type="common">Arabian coffee</name>
    <dbReference type="NCBI Taxonomy" id="13443"/>
    <lineage>
        <taxon>Eukaryota</taxon>
        <taxon>Viridiplantae</taxon>
        <taxon>Streptophyta</taxon>
        <taxon>Embryophyta</taxon>
        <taxon>Tracheophyta</taxon>
        <taxon>Spermatophyta</taxon>
        <taxon>Magnoliopsida</taxon>
        <taxon>eudicotyledons</taxon>
        <taxon>Gunneridae</taxon>
        <taxon>Pentapetalae</taxon>
        <taxon>asterids</taxon>
        <taxon>lamiids</taxon>
        <taxon>Gentianales</taxon>
        <taxon>Rubiaceae</taxon>
        <taxon>Ixoroideae</taxon>
        <taxon>Gardenieae complex</taxon>
        <taxon>Bertiereae - Coffeeae clade</taxon>
        <taxon>Coffeeae</taxon>
        <taxon>Coffea</taxon>
    </lineage>
</organism>
<gene>
    <name evidence="3" type="primary">LOC113694938</name>
</gene>
<sequence length="224" mass="25482">MIETMAKKVVSFVPIYNKKLTKWDNKKKKVLHKLKKVLEFLKSDVYMFAPLVSSQTSDHVDSCCTTSIGIQAYEPFEVKNEDMFGKVKDYMKSDCYMYAPLVTHQPWLRSPIHAVSPATGTISCSEMALTGRKGESVKNVAEETRDIGQKIKRISIADQHVDGYSYPRSTIIKHTVLQQETLKHVIKQSCWSASVQGDMRKEKKGRKWPKPDGSNAIKKRIARA</sequence>
<dbReference type="PANTHER" id="PTHR36811">
    <property type="entry name" value="OS08G0444440 PROTEIN"/>
    <property type="match status" value="1"/>
</dbReference>
<proteinExistence type="predicted"/>
<accession>A0A6P6SUP8</accession>
<dbReference type="Proteomes" id="UP001652660">
    <property type="component" value="Chromosome 6e"/>
</dbReference>
<protein>
    <submittedName>
        <fullName evidence="3">Uncharacterized protein isoform X1</fullName>
    </submittedName>
</protein>
<dbReference type="RefSeq" id="XP_027069657.2">
    <property type="nucleotide sequence ID" value="XM_027213856.2"/>
</dbReference>
<dbReference type="AlphaFoldDB" id="A0A6P6SUP8"/>
<name>A0A6P6SUP8_COFAR</name>